<evidence type="ECO:0000256" key="1">
    <source>
        <dbReference type="ARBA" id="ARBA00023015"/>
    </source>
</evidence>
<sequence length="353" mass="37084">MVTIADVARHAGVSISTVSYVLSGKRSISADTERKVRDSIHDLGYQPNAGARALASSKSNVLALVVPLRSDMNLPVLMQFATGVVTAARAHEHDVLLLTQDEGVAGLRRVAGTALTDAIIVMDVEQRDPRIDVLRRLHQPSVLIGVPEEPSGLACVDLDFAAAGGECVDHLCDLGHRSLGFIGAPTPVYERGTSFARRTLAGFQSAAERRGVAAASVACDPSYAGVRDALAELRAKTPDLTGVIVHNEDALAPLLDIVQAEGSAIPDDLSIVAICPDQHAQNLPVPVSAVTIPTEEIARNAVEMVMHALDSGMDAEVRLLSPELHIRASSGPAPVSAPREANAASPDTDQARP</sequence>
<reference evidence="8" key="1">
    <citation type="journal article" date="2019" name="Int. J. Syst. Evol. Microbiol.">
        <title>The Global Catalogue of Microorganisms (GCM) 10K type strain sequencing project: providing services to taxonomists for standard genome sequencing and annotation.</title>
        <authorList>
            <consortium name="The Broad Institute Genomics Platform"/>
            <consortium name="The Broad Institute Genome Sequencing Center for Infectious Disease"/>
            <person name="Wu L."/>
            <person name="Ma J."/>
        </authorList>
    </citation>
    <scope>NUCLEOTIDE SEQUENCE [LARGE SCALE GENOMIC DNA]</scope>
    <source>
        <strain evidence="8">JCM 17137</strain>
    </source>
</reference>
<gene>
    <name evidence="7" type="ORF">GCM10022402_20680</name>
</gene>
<dbReference type="Pfam" id="PF00356">
    <property type="entry name" value="LacI"/>
    <property type="match status" value="1"/>
</dbReference>
<dbReference type="Proteomes" id="UP001500908">
    <property type="component" value="Unassembled WGS sequence"/>
</dbReference>
<comment type="caution">
    <text evidence="7">The sequence shown here is derived from an EMBL/GenBank/DDBJ whole genome shotgun (WGS) entry which is preliminary data.</text>
</comment>
<accession>A0ABP7FK66</accession>
<evidence type="ECO:0000256" key="4">
    <source>
        <dbReference type="SAM" id="MobiDB-lite"/>
    </source>
</evidence>
<keyword evidence="1" id="KW-0805">Transcription regulation</keyword>
<dbReference type="PROSITE" id="PS50932">
    <property type="entry name" value="HTH_LACI_2"/>
    <property type="match status" value="1"/>
</dbReference>
<keyword evidence="8" id="KW-1185">Reference proteome</keyword>
<dbReference type="SMART" id="SM00354">
    <property type="entry name" value="HTH_LACI"/>
    <property type="match status" value="1"/>
</dbReference>
<feature type="domain" description="HTH cro/C1-type" evidence="6">
    <location>
        <begin position="3"/>
        <end position="32"/>
    </location>
</feature>
<dbReference type="SUPFAM" id="SSF53822">
    <property type="entry name" value="Periplasmic binding protein-like I"/>
    <property type="match status" value="1"/>
</dbReference>
<dbReference type="InterPro" id="IPR046335">
    <property type="entry name" value="LacI/GalR-like_sensor"/>
</dbReference>
<evidence type="ECO:0000313" key="7">
    <source>
        <dbReference type="EMBL" id="GAA3740738.1"/>
    </source>
</evidence>
<evidence type="ECO:0000259" key="6">
    <source>
        <dbReference type="PROSITE" id="PS50943"/>
    </source>
</evidence>
<dbReference type="PANTHER" id="PTHR30146">
    <property type="entry name" value="LACI-RELATED TRANSCRIPTIONAL REPRESSOR"/>
    <property type="match status" value="1"/>
</dbReference>
<dbReference type="EMBL" id="BAABDD010000007">
    <property type="protein sequence ID" value="GAA3740738.1"/>
    <property type="molecule type" value="Genomic_DNA"/>
</dbReference>
<dbReference type="PROSITE" id="PS00356">
    <property type="entry name" value="HTH_LACI_1"/>
    <property type="match status" value="1"/>
</dbReference>
<dbReference type="InterPro" id="IPR001387">
    <property type="entry name" value="Cro/C1-type_HTH"/>
</dbReference>
<keyword evidence="3" id="KW-0804">Transcription</keyword>
<dbReference type="CDD" id="cd01392">
    <property type="entry name" value="HTH_LacI"/>
    <property type="match status" value="1"/>
</dbReference>
<protein>
    <submittedName>
        <fullName evidence="7">LacI family DNA-binding transcriptional regulator</fullName>
    </submittedName>
</protein>
<proteinExistence type="predicted"/>
<evidence type="ECO:0000259" key="5">
    <source>
        <dbReference type="PROSITE" id="PS50932"/>
    </source>
</evidence>
<dbReference type="InterPro" id="IPR010982">
    <property type="entry name" value="Lambda_DNA-bd_dom_sf"/>
</dbReference>
<name>A0ABP7FK66_9ACTN</name>
<dbReference type="SUPFAM" id="SSF47413">
    <property type="entry name" value="lambda repressor-like DNA-binding domains"/>
    <property type="match status" value="1"/>
</dbReference>
<evidence type="ECO:0000313" key="8">
    <source>
        <dbReference type="Proteomes" id="UP001500908"/>
    </source>
</evidence>
<evidence type="ECO:0000256" key="3">
    <source>
        <dbReference type="ARBA" id="ARBA00023163"/>
    </source>
</evidence>
<dbReference type="Gene3D" id="1.10.260.40">
    <property type="entry name" value="lambda repressor-like DNA-binding domains"/>
    <property type="match status" value="1"/>
</dbReference>
<dbReference type="InterPro" id="IPR000843">
    <property type="entry name" value="HTH_LacI"/>
</dbReference>
<dbReference type="Gene3D" id="3.40.50.2300">
    <property type="match status" value="2"/>
</dbReference>
<organism evidence="7 8">
    <name type="scientific">Salinactinospora qingdaonensis</name>
    <dbReference type="NCBI Taxonomy" id="702744"/>
    <lineage>
        <taxon>Bacteria</taxon>
        <taxon>Bacillati</taxon>
        <taxon>Actinomycetota</taxon>
        <taxon>Actinomycetes</taxon>
        <taxon>Streptosporangiales</taxon>
        <taxon>Nocardiopsidaceae</taxon>
        <taxon>Salinactinospora</taxon>
    </lineage>
</organism>
<dbReference type="Pfam" id="PF13377">
    <property type="entry name" value="Peripla_BP_3"/>
    <property type="match status" value="1"/>
</dbReference>
<feature type="region of interest" description="Disordered" evidence="4">
    <location>
        <begin position="329"/>
        <end position="353"/>
    </location>
</feature>
<dbReference type="RefSeq" id="WP_344970178.1">
    <property type="nucleotide sequence ID" value="NZ_BAABDD010000007.1"/>
</dbReference>
<dbReference type="PROSITE" id="PS50943">
    <property type="entry name" value="HTH_CROC1"/>
    <property type="match status" value="1"/>
</dbReference>
<dbReference type="GO" id="GO:0003677">
    <property type="term" value="F:DNA binding"/>
    <property type="evidence" value="ECO:0007669"/>
    <property type="project" value="UniProtKB-KW"/>
</dbReference>
<evidence type="ECO:0000256" key="2">
    <source>
        <dbReference type="ARBA" id="ARBA00023125"/>
    </source>
</evidence>
<dbReference type="InterPro" id="IPR028082">
    <property type="entry name" value="Peripla_BP_I"/>
</dbReference>
<keyword evidence="2 7" id="KW-0238">DNA-binding</keyword>
<feature type="domain" description="HTH lacI-type" evidence="5">
    <location>
        <begin position="2"/>
        <end position="56"/>
    </location>
</feature>
<dbReference type="PANTHER" id="PTHR30146:SF153">
    <property type="entry name" value="LACTOSE OPERON REPRESSOR"/>
    <property type="match status" value="1"/>
</dbReference>